<sequence>MYVLLPQTSPVHKARYTPQARLHVTSEARTRRAAVYINPKAHGDSGAGAHSLHESFTYPPPSEKARPGSRLRAPGAMSDTASDSATDAVSEHTPGSVPWRREMPRKDRHRVYLYVKKQLAKVYPDVSDDVLQDRAHLVEAFAYRFAESRLEYLEKVADELGRRKVHAMQEGNAGSSRRSQA</sequence>
<dbReference type="Proteomes" id="UP000012073">
    <property type="component" value="Unassembled WGS sequence"/>
</dbReference>
<feature type="region of interest" description="Disordered" evidence="1">
    <location>
        <begin position="42"/>
        <end position="101"/>
    </location>
</feature>
<dbReference type="EMBL" id="HG001865">
    <property type="protein sequence ID" value="CDF37735.1"/>
    <property type="molecule type" value="Genomic_DNA"/>
</dbReference>
<dbReference type="KEGG" id="ccp:CHC_T00005892001"/>
<gene>
    <name evidence="2" type="ORF">CHC_T00005892001</name>
</gene>
<evidence type="ECO:0000256" key="1">
    <source>
        <dbReference type="SAM" id="MobiDB-lite"/>
    </source>
</evidence>
<evidence type="ECO:0000313" key="2">
    <source>
        <dbReference type="EMBL" id="CDF37735.1"/>
    </source>
</evidence>
<reference evidence="3" key="1">
    <citation type="journal article" date="2013" name="Proc. Natl. Acad. Sci. U.S.A.">
        <title>Genome structure and metabolic features in the red seaweed Chondrus crispus shed light on evolution of the Archaeplastida.</title>
        <authorList>
            <person name="Collen J."/>
            <person name="Porcel B."/>
            <person name="Carre W."/>
            <person name="Ball S.G."/>
            <person name="Chaparro C."/>
            <person name="Tonon T."/>
            <person name="Barbeyron T."/>
            <person name="Michel G."/>
            <person name="Noel B."/>
            <person name="Valentin K."/>
            <person name="Elias M."/>
            <person name="Artiguenave F."/>
            <person name="Arun A."/>
            <person name="Aury J.M."/>
            <person name="Barbosa-Neto J.F."/>
            <person name="Bothwell J.H."/>
            <person name="Bouget F.Y."/>
            <person name="Brillet L."/>
            <person name="Cabello-Hurtado F."/>
            <person name="Capella-Gutierrez S."/>
            <person name="Charrier B."/>
            <person name="Cladiere L."/>
            <person name="Cock J.M."/>
            <person name="Coelho S.M."/>
            <person name="Colleoni C."/>
            <person name="Czjzek M."/>
            <person name="Da Silva C."/>
            <person name="Delage L."/>
            <person name="Denoeud F."/>
            <person name="Deschamps P."/>
            <person name="Dittami S.M."/>
            <person name="Gabaldon T."/>
            <person name="Gachon C.M."/>
            <person name="Groisillier A."/>
            <person name="Herve C."/>
            <person name="Jabbari K."/>
            <person name="Katinka M."/>
            <person name="Kloareg B."/>
            <person name="Kowalczyk N."/>
            <person name="Labadie K."/>
            <person name="Leblanc C."/>
            <person name="Lopez P.J."/>
            <person name="McLachlan D.H."/>
            <person name="Meslet-Cladiere L."/>
            <person name="Moustafa A."/>
            <person name="Nehr Z."/>
            <person name="Nyvall Collen P."/>
            <person name="Panaud O."/>
            <person name="Partensky F."/>
            <person name="Poulain J."/>
            <person name="Rensing S.A."/>
            <person name="Rousvoal S."/>
            <person name="Samson G."/>
            <person name="Symeonidi A."/>
            <person name="Weissenbach J."/>
            <person name="Zambounis A."/>
            <person name="Wincker P."/>
            <person name="Boyen C."/>
        </authorList>
    </citation>
    <scope>NUCLEOTIDE SEQUENCE [LARGE SCALE GENOMIC DNA]</scope>
    <source>
        <strain evidence="3">cv. Stackhouse</strain>
    </source>
</reference>
<dbReference type="GeneID" id="17325323"/>
<dbReference type="RefSeq" id="XP_005717606.1">
    <property type="nucleotide sequence ID" value="XM_005717549.1"/>
</dbReference>
<protein>
    <submittedName>
        <fullName evidence="2">Uncharacterized protein</fullName>
    </submittedName>
</protein>
<dbReference type="AlphaFoldDB" id="R7QJZ5"/>
<organism evidence="2 3">
    <name type="scientific">Chondrus crispus</name>
    <name type="common">Carrageen Irish moss</name>
    <name type="synonym">Polymorpha crispa</name>
    <dbReference type="NCBI Taxonomy" id="2769"/>
    <lineage>
        <taxon>Eukaryota</taxon>
        <taxon>Rhodophyta</taxon>
        <taxon>Florideophyceae</taxon>
        <taxon>Rhodymeniophycidae</taxon>
        <taxon>Gigartinales</taxon>
        <taxon>Gigartinaceae</taxon>
        <taxon>Chondrus</taxon>
    </lineage>
</organism>
<evidence type="ECO:0000313" key="3">
    <source>
        <dbReference type="Proteomes" id="UP000012073"/>
    </source>
</evidence>
<accession>R7QJZ5</accession>
<name>R7QJZ5_CHOCR</name>
<proteinExistence type="predicted"/>
<keyword evidence="3" id="KW-1185">Reference proteome</keyword>
<dbReference type="Gramene" id="CDF37735">
    <property type="protein sequence ID" value="CDF37735"/>
    <property type="gene ID" value="CHC_T00005892001"/>
</dbReference>